<protein>
    <submittedName>
        <fullName evidence="2">Uncharacterized protein</fullName>
    </submittedName>
</protein>
<dbReference type="EMBL" id="QZBD01000534">
    <property type="protein sequence ID" value="THY11738.1"/>
    <property type="molecule type" value="Genomic_DNA"/>
</dbReference>
<comment type="caution">
    <text evidence="2">The sequence shown here is derived from an EMBL/GenBank/DDBJ whole genome shotgun (WGS) entry which is preliminary data.</text>
</comment>
<keyword evidence="1" id="KW-0147">Chitin-binding</keyword>
<dbReference type="CDD" id="cd00035">
    <property type="entry name" value="ChtBD1"/>
    <property type="match status" value="1"/>
</dbReference>
<proteinExistence type="predicted"/>
<organism evidence="2 3">
    <name type="scientific">Aureobasidium pullulans</name>
    <name type="common">Black yeast</name>
    <name type="synonym">Pullularia pullulans</name>
    <dbReference type="NCBI Taxonomy" id="5580"/>
    <lineage>
        <taxon>Eukaryota</taxon>
        <taxon>Fungi</taxon>
        <taxon>Dikarya</taxon>
        <taxon>Ascomycota</taxon>
        <taxon>Pezizomycotina</taxon>
        <taxon>Dothideomycetes</taxon>
        <taxon>Dothideomycetidae</taxon>
        <taxon>Dothideales</taxon>
        <taxon>Saccotheciaceae</taxon>
        <taxon>Aureobasidium</taxon>
    </lineage>
</organism>
<dbReference type="AlphaFoldDB" id="A0A4S9K9C3"/>
<dbReference type="SUPFAM" id="SSF57016">
    <property type="entry name" value="Plant lectins/antimicrobial peptides"/>
    <property type="match status" value="1"/>
</dbReference>
<accession>A0A4S9K9C3</accession>
<evidence type="ECO:0000313" key="3">
    <source>
        <dbReference type="Proteomes" id="UP000306584"/>
    </source>
</evidence>
<name>A0A4S9K9C3_AURPU</name>
<evidence type="ECO:0000313" key="2">
    <source>
        <dbReference type="EMBL" id="THY11738.1"/>
    </source>
</evidence>
<reference evidence="2 3" key="1">
    <citation type="submission" date="2018-10" db="EMBL/GenBank/DDBJ databases">
        <title>Fifty Aureobasidium pullulans genomes reveal a recombining polyextremotolerant generalist.</title>
        <authorList>
            <person name="Gostincar C."/>
            <person name="Turk M."/>
            <person name="Zajc J."/>
            <person name="Gunde-Cimerman N."/>
        </authorList>
    </citation>
    <scope>NUCLEOTIDE SEQUENCE [LARGE SCALE GENOMIC DNA]</scope>
    <source>
        <strain evidence="2 3">EXF-6604</strain>
    </source>
</reference>
<gene>
    <name evidence="2" type="ORF">D6D01_08814</name>
</gene>
<evidence type="ECO:0000256" key="1">
    <source>
        <dbReference type="ARBA" id="ARBA00022669"/>
    </source>
</evidence>
<dbReference type="Proteomes" id="UP000306584">
    <property type="component" value="Unassembled WGS sequence"/>
</dbReference>
<sequence>MPGTQNINAWMGYCGGTDPYCQQGCTSTCGNYTYMTGIENACGNEPANEVVEKPGTREQKVEINQSRVGQRALQAAMRKVQEGPVPAKTHGLLSLHREFLQSWGPTTTGAKPTDAAIVASSSTVATSDEKQISNASPLQNLVSSTTAHVIADGGDRDAEYEMDNLQRCSWTNGSRVPLRALQRRGS</sequence>
<dbReference type="GO" id="GO:0008061">
    <property type="term" value="F:chitin binding"/>
    <property type="evidence" value="ECO:0007669"/>
    <property type="project" value="UniProtKB-KW"/>
</dbReference>
<dbReference type="InterPro" id="IPR036861">
    <property type="entry name" value="Endochitinase-like_sf"/>
</dbReference>